<organism evidence="2 3">
    <name type="scientific">Haloferax mediterranei (strain ATCC 33500 / DSM 1411 / JCM 8866 / NBRC 14739 / NCIMB 2177 / R-4)</name>
    <name type="common">Halobacterium mediterranei</name>
    <dbReference type="NCBI Taxonomy" id="523841"/>
    <lineage>
        <taxon>Archaea</taxon>
        <taxon>Methanobacteriati</taxon>
        <taxon>Methanobacteriota</taxon>
        <taxon>Stenosarchaea group</taxon>
        <taxon>Halobacteria</taxon>
        <taxon>Halobacteriales</taxon>
        <taxon>Haloferacaceae</taxon>
        <taxon>Haloferax</taxon>
    </lineage>
</organism>
<feature type="transmembrane region" description="Helical" evidence="1">
    <location>
        <begin position="44"/>
        <end position="65"/>
    </location>
</feature>
<keyword evidence="2" id="KW-0614">Plasmid</keyword>
<accession>I3R9V2</accession>
<dbReference type="Proteomes" id="UP000006469">
    <property type="component" value="Plasmid pHM300"/>
</dbReference>
<proteinExistence type="predicted"/>
<feature type="transmembrane region" description="Helical" evidence="1">
    <location>
        <begin position="20"/>
        <end position="38"/>
    </location>
</feature>
<evidence type="ECO:0000313" key="2">
    <source>
        <dbReference type="EMBL" id="AFK21012.2"/>
    </source>
</evidence>
<evidence type="ECO:0000256" key="1">
    <source>
        <dbReference type="SAM" id="Phobius"/>
    </source>
</evidence>
<geneLocation type="plasmid" evidence="2 3">
    <name>pHM300</name>
</geneLocation>
<dbReference type="KEGG" id="hme:HFX_5178"/>
<protein>
    <submittedName>
        <fullName evidence="2">Uncharacterized protein</fullName>
    </submittedName>
</protein>
<dbReference type="AlphaFoldDB" id="I3R9V2"/>
<keyword evidence="1" id="KW-0812">Transmembrane</keyword>
<dbReference type="EMBL" id="CP001870">
    <property type="protein sequence ID" value="AFK21012.2"/>
    <property type="molecule type" value="Genomic_DNA"/>
</dbReference>
<gene>
    <name evidence="2" type="ordered locus">HFX_5178</name>
</gene>
<evidence type="ECO:0000313" key="3">
    <source>
        <dbReference type="Proteomes" id="UP000006469"/>
    </source>
</evidence>
<dbReference type="HOGENOM" id="CLU_2165191_0_0_2"/>
<keyword evidence="1" id="KW-0472">Membrane</keyword>
<keyword evidence="1" id="KW-1133">Transmembrane helix</keyword>
<name>I3R9V2_HALMT</name>
<reference evidence="2 3" key="1">
    <citation type="journal article" date="2012" name="J. Bacteriol.">
        <title>Complete genome sequence of the metabolically versatile halophilic archaeon Haloferax mediterranei, a poly(3-hydroxybutyrate-co-3-hydroxyvalerate) producer.</title>
        <authorList>
            <person name="Han J."/>
            <person name="Zhang F."/>
            <person name="Hou J."/>
            <person name="Liu X."/>
            <person name="Li M."/>
            <person name="Liu H."/>
            <person name="Cai L."/>
            <person name="Zhang B."/>
            <person name="Chen Y."/>
            <person name="Zhou J."/>
            <person name="Hu S."/>
            <person name="Xiang H."/>
        </authorList>
    </citation>
    <scope>NUCLEOTIDE SEQUENCE [LARGE SCALE GENOMIC DNA]</scope>
    <source>
        <strain evidence="3">ATCC 33500 / DSM 1411 / JCM 8866 / NBRC 14739 / NCIMB 2177 / R-4</strain>
        <plasmid evidence="3">pHM300</plasmid>
    </source>
</reference>
<sequence>MSERTPTKSASTEFRRWRPAVRQGLVLWTLIALGWTFIPADHPAQIAVVFSGIYGAILLPIAVYFDRRERIELSQSTQPHTNTKHESSGLVTQYLPCRGDSHDTSCLCNC</sequence>